<comment type="caution">
    <text evidence="2">The sequence shown here is derived from an EMBL/GenBank/DDBJ whole genome shotgun (WGS) entry which is preliminary data.</text>
</comment>
<feature type="compositionally biased region" description="Basic and acidic residues" evidence="1">
    <location>
        <begin position="13"/>
        <end position="25"/>
    </location>
</feature>
<sequence length="235" mass="25041">MSTTALSCTNGDHTTRPGGHAEWHRVSPAPGKAEVDALLPDGPGRVVVQGTDADLAAVVLRLLRKNRIADLAVGYVPVAESPATRLWGIPVGPDAEPLAFEGAARPSALVRDDNGGLLIASGRVEPITGQVYCDDQRVLHGPARSLEITPDPAAEPLPDPTSDPMSANLDPAADGLRVTAVRRGLLRARRDTTRGRAVQAGFRAATVLRDGVPHPRPVTKWAWYRHTEDLLLVRP</sequence>
<evidence type="ECO:0000256" key="1">
    <source>
        <dbReference type="SAM" id="MobiDB-lite"/>
    </source>
</evidence>
<feature type="region of interest" description="Disordered" evidence="1">
    <location>
        <begin position="145"/>
        <end position="173"/>
    </location>
</feature>
<gene>
    <name evidence="2" type="ORF">GCM10020366_61720</name>
</gene>
<proteinExistence type="predicted"/>
<keyword evidence="3" id="KW-1185">Reference proteome</keyword>
<dbReference type="Proteomes" id="UP001500483">
    <property type="component" value="Unassembled WGS sequence"/>
</dbReference>
<evidence type="ECO:0000313" key="3">
    <source>
        <dbReference type="Proteomes" id="UP001500483"/>
    </source>
</evidence>
<feature type="region of interest" description="Disordered" evidence="1">
    <location>
        <begin position="1"/>
        <end position="26"/>
    </location>
</feature>
<name>A0ABP6S0I8_9PSEU</name>
<organism evidence="2 3">
    <name type="scientific">Saccharopolyspora gregorii</name>
    <dbReference type="NCBI Taxonomy" id="33914"/>
    <lineage>
        <taxon>Bacteria</taxon>
        <taxon>Bacillati</taxon>
        <taxon>Actinomycetota</taxon>
        <taxon>Actinomycetes</taxon>
        <taxon>Pseudonocardiales</taxon>
        <taxon>Pseudonocardiaceae</taxon>
        <taxon>Saccharopolyspora</taxon>
    </lineage>
</organism>
<dbReference type="EMBL" id="BAAAYK010000038">
    <property type="protein sequence ID" value="GAA3364717.1"/>
    <property type="molecule type" value="Genomic_DNA"/>
</dbReference>
<protein>
    <submittedName>
        <fullName evidence="2">Uncharacterized protein</fullName>
    </submittedName>
</protein>
<evidence type="ECO:0000313" key="2">
    <source>
        <dbReference type="EMBL" id="GAA3364717.1"/>
    </source>
</evidence>
<feature type="compositionally biased region" description="Polar residues" evidence="1">
    <location>
        <begin position="1"/>
        <end position="12"/>
    </location>
</feature>
<reference evidence="3" key="1">
    <citation type="journal article" date="2019" name="Int. J. Syst. Evol. Microbiol.">
        <title>The Global Catalogue of Microorganisms (GCM) 10K type strain sequencing project: providing services to taxonomists for standard genome sequencing and annotation.</title>
        <authorList>
            <consortium name="The Broad Institute Genomics Platform"/>
            <consortium name="The Broad Institute Genome Sequencing Center for Infectious Disease"/>
            <person name="Wu L."/>
            <person name="Ma J."/>
        </authorList>
    </citation>
    <scope>NUCLEOTIDE SEQUENCE [LARGE SCALE GENOMIC DNA]</scope>
    <source>
        <strain evidence="3">JCM 9687</strain>
    </source>
</reference>
<dbReference type="RefSeq" id="WP_258344183.1">
    <property type="nucleotide sequence ID" value="NZ_BAAAYK010000038.1"/>
</dbReference>
<accession>A0ABP6S0I8</accession>